<accession>A0A5J4V0Z6</accession>
<dbReference type="EMBL" id="SNRW01010553">
    <property type="protein sequence ID" value="KAA6376399.1"/>
    <property type="molecule type" value="Genomic_DNA"/>
</dbReference>
<protein>
    <submittedName>
        <fullName evidence="2">Uncharacterized protein</fullName>
    </submittedName>
</protein>
<organism evidence="2 3">
    <name type="scientific">Streblomastix strix</name>
    <dbReference type="NCBI Taxonomy" id="222440"/>
    <lineage>
        <taxon>Eukaryota</taxon>
        <taxon>Metamonada</taxon>
        <taxon>Preaxostyla</taxon>
        <taxon>Oxymonadida</taxon>
        <taxon>Streblomastigidae</taxon>
        <taxon>Streblomastix</taxon>
    </lineage>
</organism>
<feature type="region of interest" description="Disordered" evidence="1">
    <location>
        <begin position="47"/>
        <end position="77"/>
    </location>
</feature>
<name>A0A5J4V0Z6_9EUKA</name>
<dbReference type="AlphaFoldDB" id="A0A5J4V0Z6"/>
<feature type="compositionally biased region" description="Gly residues" evidence="1">
    <location>
        <begin position="67"/>
        <end position="77"/>
    </location>
</feature>
<dbReference type="Proteomes" id="UP000324800">
    <property type="component" value="Unassembled WGS sequence"/>
</dbReference>
<gene>
    <name evidence="2" type="ORF">EZS28_028073</name>
</gene>
<reference evidence="2 3" key="1">
    <citation type="submission" date="2019-03" db="EMBL/GenBank/DDBJ databases">
        <title>Single cell metagenomics reveals metabolic interactions within the superorganism composed of flagellate Streblomastix strix and complex community of Bacteroidetes bacteria on its surface.</title>
        <authorList>
            <person name="Treitli S.C."/>
            <person name="Kolisko M."/>
            <person name="Husnik F."/>
            <person name="Keeling P."/>
            <person name="Hampl V."/>
        </authorList>
    </citation>
    <scope>NUCLEOTIDE SEQUENCE [LARGE SCALE GENOMIC DNA]</scope>
    <source>
        <strain evidence="2">ST1C</strain>
    </source>
</reference>
<sequence>MSRYNSINNPNNCNFSLTGSESKKVLKTACDRQQLEAAYQQMVGPQKTSAGTHIGSGYAPNGKQQCSGGGLPYQGIE</sequence>
<proteinExistence type="predicted"/>
<evidence type="ECO:0000313" key="2">
    <source>
        <dbReference type="EMBL" id="KAA6376399.1"/>
    </source>
</evidence>
<comment type="caution">
    <text evidence="2">The sequence shown here is derived from an EMBL/GenBank/DDBJ whole genome shotgun (WGS) entry which is preliminary data.</text>
</comment>
<evidence type="ECO:0000313" key="3">
    <source>
        <dbReference type="Proteomes" id="UP000324800"/>
    </source>
</evidence>
<evidence type="ECO:0000256" key="1">
    <source>
        <dbReference type="SAM" id="MobiDB-lite"/>
    </source>
</evidence>